<accession>A0ABP0VR20</accession>
<dbReference type="EMBL" id="OZ020105">
    <property type="protein sequence ID" value="CAK9256896.1"/>
    <property type="molecule type" value="Genomic_DNA"/>
</dbReference>
<protein>
    <submittedName>
        <fullName evidence="1">Uncharacterized protein</fullName>
    </submittedName>
</protein>
<evidence type="ECO:0000313" key="2">
    <source>
        <dbReference type="Proteomes" id="UP001497444"/>
    </source>
</evidence>
<reference evidence="1" key="1">
    <citation type="submission" date="2024-02" db="EMBL/GenBank/DDBJ databases">
        <authorList>
            <consortium name="ELIXIR-Norway"/>
            <consortium name="Elixir Norway"/>
        </authorList>
    </citation>
    <scope>NUCLEOTIDE SEQUENCE</scope>
</reference>
<dbReference type="Proteomes" id="UP001497444">
    <property type="component" value="Chromosome 10"/>
</dbReference>
<keyword evidence="2" id="KW-1185">Reference proteome</keyword>
<name>A0ABP0VR20_9BRYO</name>
<gene>
    <name evidence="1" type="ORF">CSSPJE1EN1_LOCUS2374</name>
</gene>
<organism evidence="1 2">
    <name type="scientific">Sphagnum jensenii</name>
    <dbReference type="NCBI Taxonomy" id="128206"/>
    <lineage>
        <taxon>Eukaryota</taxon>
        <taxon>Viridiplantae</taxon>
        <taxon>Streptophyta</taxon>
        <taxon>Embryophyta</taxon>
        <taxon>Bryophyta</taxon>
        <taxon>Sphagnophytina</taxon>
        <taxon>Sphagnopsida</taxon>
        <taxon>Sphagnales</taxon>
        <taxon>Sphagnaceae</taxon>
        <taxon>Sphagnum</taxon>
    </lineage>
</organism>
<proteinExistence type="predicted"/>
<sequence>MGLDMPAHGLSLPSISGFVSRRSCRARAPLLSLSLFPRFAAAHGRRKQRFSLKALRYVCASGSTEVQGLWMYPLTRFFLSQFLMQLL</sequence>
<evidence type="ECO:0000313" key="1">
    <source>
        <dbReference type="EMBL" id="CAK9256896.1"/>
    </source>
</evidence>